<keyword evidence="6" id="KW-0472">Membrane</keyword>
<dbReference type="InterPro" id="IPR027417">
    <property type="entry name" value="P-loop_NTPase"/>
</dbReference>
<dbReference type="InterPro" id="IPR011012">
    <property type="entry name" value="Longin-like_dom_sf"/>
</dbReference>
<keyword evidence="4" id="KW-0256">Endoplasmic reticulum</keyword>
<dbReference type="InterPro" id="IPR042101">
    <property type="entry name" value="SRP54_N_sf"/>
</dbReference>
<comment type="subcellular location">
    <subcellularLocation>
        <location evidence="1">Endoplasmic reticulum membrane</location>
        <topology evidence="1">Peripheral membrane protein</topology>
        <orientation evidence="1">Cytoplasmic side</orientation>
    </subcellularLocation>
</comment>
<evidence type="ECO:0000256" key="2">
    <source>
        <dbReference type="ARBA" id="ARBA00008531"/>
    </source>
</evidence>
<dbReference type="Gene3D" id="1.20.120.140">
    <property type="entry name" value="Signal recognition particle SRP54, nucleotide-binding domain"/>
    <property type="match status" value="1"/>
</dbReference>
<dbReference type="SUPFAM" id="SSF64356">
    <property type="entry name" value="SNARE-like"/>
    <property type="match status" value="1"/>
</dbReference>
<name>A0A6T5XWQ5_9CHLO</name>
<dbReference type="AlphaFoldDB" id="A0A6T5XWQ5"/>
<dbReference type="SMART" id="SM00382">
    <property type="entry name" value="AAA"/>
    <property type="match status" value="1"/>
</dbReference>
<keyword evidence="5" id="KW-0342">GTP-binding</keyword>
<dbReference type="CDD" id="cd17876">
    <property type="entry name" value="SRalpha_C"/>
    <property type="match status" value="1"/>
</dbReference>
<dbReference type="SUPFAM" id="SSF47364">
    <property type="entry name" value="Domain of the SRP/SRP receptor G-proteins"/>
    <property type="match status" value="1"/>
</dbReference>
<dbReference type="GO" id="GO:0006614">
    <property type="term" value="P:SRP-dependent cotranslational protein targeting to membrane"/>
    <property type="evidence" value="ECO:0007669"/>
    <property type="project" value="InterPro"/>
</dbReference>
<dbReference type="EMBL" id="HBFO01000784">
    <property type="protein sequence ID" value="CAD8809447.1"/>
    <property type="molecule type" value="Transcribed_RNA"/>
</dbReference>
<protein>
    <recommendedName>
        <fullName evidence="8">SRP54-type proteins GTP-binding domain-containing protein</fullName>
    </recommendedName>
</protein>
<dbReference type="FunFam" id="3.40.50.300:FF:000188">
    <property type="entry name" value="signal recognition particle receptor subunit alpha"/>
    <property type="match status" value="1"/>
</dbReference>
<proteinExistence type="inferred from homology"/>
<dbReference type="PANTHER" id="PTHR43134:SF1">
    <property type="entry name" value="SIGNAL RECOGNITION PARTICLE RECEPTOR SUBUNIT ALPHA"/>
    <property type="match status" value="1"/>
</dbReference>
<accession>A0A6T5XWQ5</accession>
<reference evidence="9" key="1">
    <citation type="submission" date="2021-01" db="EMBL/GenBank/DDBJ databases">
        <authorList>
            <person name="Corre E."/>
            <person name="Pelletier E."/>
            <person name="Niang G."/>
            <person name="Scheremetjew M."/>
            <person name="Finn R."/>
            <person name="Kale V."/>
            <person name="Holt S."/>
            <person name="Cochrane G."/>
            <person name="Meng A."/>
            <person name="Brown T."/>
            <person name="Cohen L."/>
        </authorList>
    </citation>
    <scope>NUCLEOTIDE SEQUENCE</scope>
    <source>
        <strain evidence="9">Clade-D-RCC1621</strain>
    </source>
</reference>
<evidence type="ECO:0000259" key="8">
    <source>
        <dbReference type="PROSITE" id="PS00300"/>
    </source>
</evidence>
<evidence type="ECO:0000313" key="9">
    <source>
        <dbReference type="EMBL" id="CAD8809447.1"/>
    </source>
</evidence>
<dbReference type="Gene3D" id="3.40.50.300">
    <property type="entry name" value="P-loop containing nucleotide triphosphate hydrolases"/>
    <property type="match status" value="1"/>
</dbReference>
<dbReference type="Pfam" id="PF00448">
    <property type="entry name" value="SRP54"/>
    <property type="match status" value="1"/>
</dbReference>
<dbReference type="GO" id="GO:0005789">
    <property type="term" value="C:endoplasmic reticulum membrane"/>
    <property type="evidence" value="ECO:0007669"/>
    <property type="project" value="UniProtKB-SubCell"/>
</dbReference>
<dbReference type="GO" id="GO:0005525">
    <property type="term" value="F:GTP binding"/>
    <property type="evidence" value="ECO:0007669"/>
    <property type="project" value="UniProtKB-KW"/>
</dbReference>
<dbReference type="GO" id="GO:0003924">
    <property type="term" value="F:GTPase activity"/>
    <property type="evidence" value="ECO:0007669"/>
    <property type="project" value="TreeGrafter"/>
</dbReference>
<feature type="domain" description="SRP54-type proteins GTP-binding" evidence="8">
    <location>
        <begin position="515"/>
        <end position="528"/>
    </location>
</feature>
<evidence type="ECO:0000256" key="7">
    <source>
        <dbReference type="ARBA" id="ARBA00023170"/>
    </source>
</evidence>
<dbReference type="SMART" id="SM00962">
    <property type="entry name" value="SRP54"/>
    <property type="match status" value="1"/>
</dbReference>
<dbReference type="InterPro" id="IPR003593">
    <property type="entry name" value="AAA+_ATPase"/>
</dbReference>
<evidence type="ECO:0000256" key="6">
    <source>
        <dbReference type="ARBA" id="ARBA00023136"/>
    </source>
</evidence>
<evidence type="ECO:0000256" key="4">
    <source>
        <dbReference type="ARBA" id="ARBA00022824"/>
    </source>
</evidence>
<gene>
    <name evidence="9" type="ORF">OMED0930_LOCUS540</name>
</gene>
<dbReference type="SUPFAM" id="SSF52540">
    <property type="entry name" value="P-loop containing nucleoside triphosphate hydrolases"/>
    <property type="match status" value="1"/>
</dbReference>
<evidence type="ECO:0000256" key="5">
    <source>
        <dbReference type="ARBA" id="ARBA00023134"/>
    </source>
</evidence>
<dbReference type="PANTHER" id="PTHR43134">
    <property type="entry name" value="SIGNAL RECOGNITION PARTICLE RECEPTOR SUBUNIT ALPHA"/>
    <property type="match status" value="1"/>
</dbReference>
<sequence>MLQGLSIFHNTGLAIFSWRSDDDALKNSPNTLIDTFLIEGHTGPSFTFAKSDKNSSTTHLRYDAEHALVFVADFAYGTPLERSLELMETVYNECKTKIVDQLARTQEKHSDTCVSIASRLSGWRPLVDQLQTPPPTYLHHQPTCQLVEGEYDVKARASDEADDFPSLSESKSRYTDRGFAVRVNSAATEKKSFQKFDRSPAKFAHMQHKRNDKQLGECSGDPAASLNGNGSWLARFSRTTSFQNFTGRRSLRDDDLTNVLAHLKAAMLQKNVASSSADLICNMTRATLLGSTISATETMQSALRNAVRRSLRRILMPVEEIDLISRISAARAIKKPYVIVFIGVNGVGKSTSLSKVANWLLANNVSVLVSACDTFRAGAVEQLRTHCQRLEVPLYERGYQKDPAVIAQEAVMQAKRQGLDVVLIDTAGRMQDNEPLMRALSKLIDINSPDLVLFVGEALVGNEAVDQLEKFNAALQDFDRKGRKRLIDAILISKFDTIDDKIGAALSMVHASGAPILFVGCGQTYQDLRVPNVENLIESLLS</sequence>
<evidence type="ECO:0000256" key="1">
    <source>
        <dbReference type="ARBA" id="ARBA00004397"/>
    </source>
</evidence>
<dbReference type="Gene3D" id="3.30.450.60">
    <property type="match status" value="1"/>
</dbReference>
<keyword evidence="3" id="KW-0547">Nucleotide-binding</keyword>
<dbReference type="InterPro" id="IPR036225">
    <property type="entry name" value="SRP/SRP_N"/>
</dbReference>
<comment type="similarity">
    <text evidence="2">Belongs to the GTP-binding SRP family.</text>
</comment>
<evidence type="ECO:0000256" key="3">
    <source>
        <dbReference type="ARBA" id="ARBA00022741"/>
    </source>
</evidence>
<dbReference type="PROSITE" id="PS00300">
    <property type="entry name" value="SRP54"/>
    <property type="match status" value="1"/>
</dbReference>
<dbReference type="GO" id="GO:0005047">
    <property type="term" value="F:signal recognition particle binding"/>
    <property type="evidence" value="ECO:0007669"/>
    <property type="project" value="TreeGrafter"/>
</dbReference>
<organism evidence="9">
    <name type="scientific">Ostreococcus mediterraneus</name>
    <dbReference type="NCBI Taxonomy" id="1486918"/>
    <lineage>
        <taxon>Eukaryota</taxon>
        <taxon>Viridiplantae</taxon>
        <taxon>Chlorophyta</taxon>
        <taxon>Mamiellophyceae</taxon>
        <taxon>Mamiellales</taxon>
        <taxon>Bathycoccaceae</taxon>
        <taxon>Ostreococcus</taxon>
    </lineage>
</organism>
<keyword evidence="7" id="KW-0675">Receptor</keyword>
<dbReference type="InterPro" id="IPR000897">
    <property type="entry name" value="SRP54_GTPase_dom"/>
</dbReference>